<evidence type="ECO:0000256" key="4">
    <source>
        <dbReference type="ARBA" id="ARBA00023268"/>
    </source>
</evidence>
<dbReference type="InterPro" id="IPR014030">
    <property type="entry name" value="Ketoacyl_synth_N"/>
</dbReference>
<dbReference type="Gene3D" id="3.10.129.120">
    <property type="match status" value="1"/>
</dbReference>
<feature type="region of interest" description="N-terminal hotdog fold" evidence="5">
    <location>
        <begin position="791"/>
        <end position="916"/>
    </location>
</feature>
<dbReference type="Pfam" id="PF22621">
    <property type="entry name" value="CurL-like_PKS_C"/>
    <property type="match status" value="1"/>
</dbReference>
<dbReference type="SUPFAM" id="SSF53901">
    <property type="entry name" value="Thiolase-like"/>
    <property type="match status" value="1"/>
</dbReference>
<proteinExistence type="predicted"/>
<evidence type="ECO:0000259" key="8">
    <source>
        <dbReference type="PROSITE" id="PS52004"/>
    </source>
</evidence>
<dbReference type="Gene3D" id="3.30.70.3290">
    <property type="match status" value="1"/>
</dbReference>
<dbReference type="PANTHER" id="PTHR43775">
    <property type="entry name" value="FATTY ACID SYNTHASE"/>
    <property type="match status" value="1"/>
</dbReference>
<sequence>MAKIPVFGGLGSDIIFSNATRDQATQDARSLQGQILAETCHKTFLEEISLASSQADGATIIDLNDFRRPQDIIQPCQRYHHHPVVQHATLSLVQLLRYQSHGLASPRSNNQETVAVSGFCAGLFAAVAAATIQSPLQYFARVEECFRAAVMLGIVFVGNIEEKDMLQLISAYSAPKSLCTPIYVSSLNTRNIVTVSGEGDALREFARNELPTKCRVIPTNIFTLYHNRCLHEYKYQLLDDFEKRQIAFPSQQDLVVPIISTIDGSMIRAKKGGSSTDLLSQILDMILMECTNWISVEDAIVSLARERRSQNHDVLTVCNYGPSNGALTRPKDVPEHVEVIDTSVELCTGPTSQEGDIAIVGMSVDLPGAPDPEALWRNLMNGINSCSEIPSDRFQLDDYFHDGSHPVKEKRSMGTQFGNFMDDPFQFDNQAFGISPREASSMDPQQRVMLTIVHRALENAGYVPDSTPSFARETFGCFIGNATLDYVDNLRNNIDVYYSPGTLRAFLSGRISYAFKWSGPSITLDTACSSSLVAIHQAARALAAGECRAAVAGGVNVITSPDMYLGLERAHFLSPTGQCKAFDKAADGYCRSEGCAAVVLKRLSDAVNENDNILGVIKGIAVNQSGQASSITHPHAPTQEKLFHEVLSKAGMRHEDVSVVEAHGTGTPAGDPNEVRGIRNVFCKGRSLDNPLHVMSMKANIGHCEAASGVASLTKLLLMLKHKRIPPQALLNELNPAIRDLVADGTVISTEPLDWTTSRGKRRTALLNNFGAAGSNAALLIQEHGDTRKQRPALGDAITHVFGCSARSAELLQQLRKSLVSYLMEHQSELAIADVCYTSTARRSSQSYRLSTTASSIKDLIANLKNAQILEAPDSPRATVFLFSGQGSQYMGMGKKLMDLSPKFTAGKLKRTERALARRKASLELGGHQMFSTSTMYKKIFSRVVEYGPQYWAVRKLYVDDDAEEIFATCELPATSSEANYAGHPILLDTMLHVAGFAANLNVDADTVCICHQVSSISMFRKGFRPRHAFDVHCSNSSVTAAAESIFADVHAVDGEGVIAIMKGVEFKCSKLSKIQAGFEIIADFPKTSDKAHQHIKQKELRAFEEQRPAGTKLEISVEEYDESTAVESLVTSPARVVDILSETTGVKAEALTSRTKLAALGVDSLMILELEKKLEDLLGHSPGVSQLSMCECVGDVESLVNVASAEGSRSPGTGRCSPNAADTTISSSKNRTANRNEVEQSVQEPEVSNEMMELLRNCLRLEKQPMRIQNGLEFLESAPMYLVHPGAGMCFEYYRIGPLNRAVHAIQDPRMFSGLEEDWSCIQDMTEHYATIVSKSRPSSPSRGIILGGYSFGGVVAFEMARLLSERGDCLVRGVVLIDSPPPLDHLPLARETIQAAMAAKHVHTAKTRPPEAARFHEAVSALAVRNNLRRAALLGQYRPRREGVMPRVVLLRSTEGFKAPGHALPDNKWLHDRTDVKTSSGAWEELVGAKVKVIDIPGDHFTPFEPGHIDGTSQAIYEACEMLED</sequence>
<feature type="region of interest" description="C-terminal hotdog fold" evidence="5">
    <location>
        <begin position="928"/>
        <end position="1076"/>
    </location>
</feature>
<evidence type="ECO:0000313" key="11">
    <source>
        <dbReference type="Proteomes" id="UP001265746"/>
    </source>
</evidence>
<dbReference type="Pfam" id="PF02801">
    <property type="entry name" value="Ketoacyl-synt_C"/>
    <property type="match status" value="1"/>
</dbReference>
<evidence type="ECO:0000256" key="1">
    <source>
        <dbReference type="ARBA" id="ARBA00022450"/>
    </source>
</evidence>
<reference evidence="10" key="1">
    <citation type="submission" date="2023-06" db="EMBL/GenBank/DDBJ databases">
        <authorList>
            <person name="Noh H."/>
        </authorList>
    </citation>
    <scope>NUCLEOTIDE SEQUENCE</scope>
    <source>
        <strain evidence="10">DUCC20226</strain>
    </source>
</reference>
<feature type="active site" description="Proton donor; for dehydratase activity" evidence="5">
    <location>
        <position position="989"/>
    </location>
</feature>
<evidence type="ECO:0000256" key="3">
    <source>
        <dbReference type="ARBA" id="ARBA00022679"/>
    </source>
</evidence>
<dbReference type="PANTHER" id="PTHR43775:SF21">
    <property type="entry name" value="NON-REDUCING POLYKETIDE SYNTHASE AUSA-RELATED"/>
    <property type="match status" value="1"/>
</dbReference>
<dbReference type="SMART" id="SM00825">
    <property type="entry name" value="PKS_KS"/>
    <property type="match status" value="1"/>
</dbReference>
<feature type="domain" description="Carrier" evidence="7">
    <location>
        <begin position="1128"/>
        <end position="1205"/>
    </location>
</feature>
<protein>
    <submittedName>
        <fullName evidence="10">Uncharacterized protein</fullName>
    </submittedName>
</protein>
<dbReference type="InterPro" id="IPR001227">
    <property type="entry name" value="Ac_transferase_dom_sf"/>
</dbReference>
<evidence type="ECO:0000256" key="6">
    <source>
        <dbReference type="SAM" id="MobiDB-lite"/>
    </source>
</evidence>
<name>A0AAD9SPD5_PHOAM</name>
<dbReference type="InterPro" id="IPR016035">
    <property type="entry name" value="Acyl_Trfase/lysoPLipase"/>
</dbReference>
<dbReference type="Pfam" id="PF16073">
    <property type="entry name" value="SAT"/>
    <property type="match status" value="1"/>
</dbReference>
<dbReference type="SUPFAM" id="SSF47336">
    <property type="entry name" value="ACP-like"/>
    <property type="match status" value="1"/>
</dbReference>
<dbReference type="Proteomes" id="UP001265746">
    <property type="component" value="Unassembled WGS sequence"/>
</dbReference>
<dbReference type="PROSITE" id="PS52019">
    <property type="entry name" value="PKS_MFAS_DH"/>
    <property type="match status" value="1"/>
</dbReference>
<feature type="domain" description="Ketosynthase family 3 (KS3)" evidence="8">
    <location>
        <begin position="354"/>
        <end position="783"/>
    </location>
</feature>
<dbReference type="Pfam" id="PF00109">
    <property type="entry name" value="ketoacyl-synt"/>
    <property type="match status" value="1"/>
</dbReference>
<dbReference type="GO" id="GO:0006633">
    <property type="term" value="P:fatty acid biosynthetic process"/>
    <property type="evidence" value="ECO:0007669"/>
    <property type="project" value="InterPro"/>
</dbReference>
<evidence type="ECO:0000259" key="9">
    <source>
        <dbReference type="PROSITE" id="PS52019"/>
    </source>
</evidence>
<dbReference type="InterPro" id="IPR049900">
    <property type="entry name" value="PKS_mFAS_DH"/>
</dbReference>
<dbReference type="PROSITE" id="PS50075">
    <property type="entry name" value="CARRIER"/>
    <property type="match status" value="1"/>
</dbReference>
<dbReference type="Gene3D" id="1.10.1200.10">
    <property type="entry name" value="ACP-like"/>
    <property type="match status" value="1"/>
</dbReference>
<evidence type="ECO:0000313" key="10">
    <source>
        <dbReference type="EMBL" id="KAK2611577.1"/>
    </source>
</evidence>
<dbReference type="PROSITE" id="PS00606">
    <property type="entry name" value="KS3_1"/>
    <property type="match status" value="1"/>
</dbReference>
<dbReference type="GO" id="GO:0004315">
    <property type="term" value="F:3-oxoacyl-[acyl-carrier-protein] synthase activity"/>
    <property type="evidence" value="ECO:0007669"/>
    <property type="project" value="InterPro"/>
</dbReference>
<dbReference type="Pfam" id="PF00975">
    <property type="entry name" value="Thioesterase"/>
    <property type="match status" value="1"/>
</dbReference>
<dbReference type="SUPFAM" id="SSF53474">
    <property type="entry name" value="alpha/beta-Hydrolases"/>
    <property type="match status" value="1"/>
</dbReference>
<dbReference type="InterPro" id="IPR036736">
    <property type="entry name" value="ACP-like_sf"/>
</dbReference>
<dbReference type="InterPro" id="IPR016039">
    <property type="entry name" value="Thiolase-like"/>
</dbReference>
<dbReference type="InterPro" id="IPR001031">
    <property type="entry name" value="Thioesterase"/>
</dbReference>
<evidence type="ECO:0000259" key="7">
    <source>
        <dbReference type="PROSITE" id="PS50075"/>
    </source>
</evidence>
<organism evidence="10 11">
    <name type="scientific">Phomopsis amygdali</name>
    <name type="common">Fusicoccum amygdali</name>
    <dbReference type="NCBI Taxonomy" id="1214568"/>
    <lineage>
        <taxon>Eukaryota</taxon>
        <taxon>Fungi</taxon>
        <taxon>Dikarya</taxon>
        <taxon>Ascomycota</taxon>
        <taxon>Pezizomycotina</taxon>
        <taxon>Sordariomycetes</taxon>
        <taxon>Sordariomycetidae</taxon>
        <taxon>Diaporthales</taxon>
        <taxon>Diaporthaceae</taxon>
        <taxon>Diaporthe</taxon>
    </lineage>
</organism>
<dbReference type="InterPro" id="IPR014031">
    <property type="entry name" value="Ketoacyl_synth_C"/>
</dbReference>
<dbReference type="CDD" id="cd00833">
    <property type="entry name" value="PKS"/>
    <property type="match status" value="1"/>
</dbReference>
<feature type="compositionally biased region" description="Polar residues" evidence="6">
    <location>
        <begin position="1221"/>
        <end position="1236"/>
    </location>
</feature>
<evidence type="ECO:0000256" key="5">
    <source>
        <dbReference type="PROSITE-ProRule" id="PRU01363"/>
    </source>
</evidence>
<dbReference type="InterPro" id="IPR050091">
    <property type="entry name" value="PKS_NRPS_Biosynth_Enz"/>
</dbReference>
<feature type="active site" description="Proton acceptor; for dehydratase activity" evidence="5">
    <location>
        <position position="826"/>
    </location>
</feature>
<dbReference type="Pfam" id="PF00550">
    <property type="entry name" value="PP-binding"/>
    <property type="match status" value="1"/>
</dbReference>
<keyword evidence="2" id="KW-0597">Phosphoprotein</keyword>
<dbReference type="PROSITE" id="PS52004">
    <property type="entry name" value="KS3_2"/>
    <property type="match status" value="1"/>
</dbReference>
<dbReference type="InterPro" id="IPR018201">
    <property type="entry name" value="Ketoacyl_synth_AS"/>
</dbReference>
<dbReference type="Gene3D" id="3.40.366.10">
    <property type="entry name" value="Malonyl-Coenzyme A Acyl Carrier Protein, domain 2"/>
    <property type="match status" value="3"/>
</dbReference>
<comment type="caution">
    <text evidence="10">The sequence shown here is derived from an EMBL/GenBank/DDBJ whole genome shotgun (WGS) entry which is preliminary data.</text>
</comment>
<keyword evidence="1" id="KW-0596">Phosphopantetheine</keyword>
<dbReference type="SUPFAM" id="SSF52151">
    <property type="entry name" value="FabD/lysophospholipase-like"/>
    <property type="match status" value="1"/>
</dbReference>
<dbReference type="GO" id="GO:0044550">
    <property type="term" value="P:secondary metabolite biosynthetic process"/>
    <property type="evidence" value="ECO:0007669"/>
    <property type="project" value="TreeGrafter"/>
</dbReference>
<dbReference type="InterPro" id="IPR032088">
    <property type="entry name" value="SAT"/>
</dbReference>
<feature type="domain" description="PKS/mFAS DH" evidence="9">
    <location>
        <begin position="791"/>
        <end position="1076"/>
    </location>
</feature>
<dbReference type="InterPro" id="IPR049551">
    <property type="entry name" value="PKS_DH_C"/>
</dbReference>
<dbReference type="InterPro" id="IPR009081">
    <property type="entry name" value="PP-bd_ACP"/>
</dbReference>
<dbReference type="Pfam" id="PF14765">
    <property type="entry name" value="PS-DH"/>
    <property type="match status" value="1"/>
</dbReference>
<gene>
    <name evidence="10" type="ORF">N8I77_004910</name>
</gene>
<dbReference type="InterPro" id="IPR020841">
    <property type="entry name" value="PKS_Beta-ketoAc_synthase_dom"/>
</dbReference>
<dbReference type="Gene3D" id="3.40.50.1820">
    <property type="entry name" value="alpha/beta hydrolase"/>
    <property type="match status" value="1"/>
</dbReference>
<feature type="region of interest" description="Disordered" evidence="6">
    <location>
        <begin position="1206"/>
        <end position="1246"/>
    </location>
</feature>
<accession>A0AAD9SPD5</accession>
<keyword evidence="3" id="KW-0808">Transferase</keyword>
<keyword evidence="4" id="KW-0511">Multifunctional enzyme</keyword>
<dbReference type="EMBL" id="JAUJFL010000002">
    <property type="protein sequence ID" value="KAK2611577.1"/>
    <property type="molecule type" value="Genomic_DNA"/>
</dbReference>
<dbReference type="Gene3D" id="3.40.47.10">
    <property type="match status" value="1"/>
</dbReference>
<keyword evidence="11" id="KW-1185">Reference proteome</keyword>
<dbReference type="InterPro" id="IPR029058">
    <property type="entry name" value="AB_hydrolase_fold"/>
</dbReference>
<evidence type="ECO:0000256" key="2">
    <source>
        <dbReference type="ARBA" id="ARBA00022553"/>
    </source>
</evidence>
<dbReference type="GO" id="GO:0004312">
    <property type="term" value="F:fatty acid synthase activity"/>
    <property type="evidence" value="ECO:0007669"/>
    <property type="project" value="TreeGrafter"/>
</dbReference>